<evidence type="ECO:0000256" key="1">
    <source>
        <dbReference type="ARBA" id="ARBA00004651"/>
    </source>
</evidence>
<comment type="caution">
    <text evidence="9">The sequence shown here is derived from an EMBL/GenBank/DDBJ whole genome shotgun (WGS) entry which is preliminary data.</text>
</comment>
<evidence type="ECO:0000256" key="7">
    <source>
        <dbReference type="RuleBase" id="RU363032"/>
    </source>
</evidence>
<dbReference type="CDD" id="cd06261">
    <property type="entry name" value="TM_PBP2"/>
    <property type="match status" value="1"/>
</dbReference>
<comment type="similarity">
    <text evidence="7">Belongs to the binding-protein-dependent transport system permease family.</text>
</comment>
<feature type="transmembrane region" description="Helical" evidence="7">
    <location>
        <begin position="76"/>
        <end position="99"/>
    </location>
</feature>
<evidence type="ECO:0000256" key="2">
    <source>
        <dbReference type="ARBA" id="ARBA00022448"/>
    </source>
</evidence>
<reference evidence="9" key="1">
    <citation type="submission" date="2020-08" db="EMBL/GenBank/DDBJ databases">
        <title>Genome public.</title>
        <authorList>
            <person name="Liu C."/>
            <person name="Sun Q."/>
        </authorList>
    </citation>
    <scope>NUCLEOTIDE SEQUENCE</scope>
    <source>
        <strain evidence="9">NSJ-32</strain>
    </source>
</reference>
<comment type="subcellular location">
    <subcellularLocation>
        <location evidence="1 7">Cell membrane</location>
        <topology evidence="1 7">Multi-pass membrane protein</topology>
    </subcellularLocation>
</comment>
<feature type="transmembrane region" description="Helical" evidence="7">
    <location>
        <begin position="111"/>
        <end position="131"/>
    </location>
</feature>
<evidence type="ECO:0000256" key="3">
    <source>
        <dbReference type="ARBA" id="ARBA00022475"/>
    </source>
</evidence>
<keyword evidence="4 7" id="KW-0812">Transmembrane</keyword>
<proteinExistence type="inferred from homology"/>
<dbReference type="SUPFAM" id="SSF161098">
    <property type="entry name" value="MetI-like"/>
    <property type="match status" value="1"/>
</dbReference>
<dbReference type="Pfam" id="PF00528">
    <property type="entry name" value="BPD_transp_1"/>
    <property type="match status" value="1"/>
</dbReference>
<evidence type="ECO:0000256" key="6">
    <source>
        <dbReference type="ARBA" id="ARBA00023136"/>
    </source>
</evidence>
<dbReference type="GO" id="GO:0005886">
    <property type="term" value="C:plasma membrane"/>
    <property type="evidence" value="ECO:0007669"/>
    <property type="project" value="UniProtKB-SubCell"/>
</dbReference>
<sequence>MRTTRKKHITFAQLVLGLLLGVYAFVCLMPLVLCVIVSFSSDASIQSKGFSFFPEEWSLQAWTYVGSFGNQLLTSYGVTIFITVVGTIFGLIVMGTFAYALSRQQFQLRKAFSIVMLIPMLFSGGMLAGYLVNTQLYHLKDSIWVLILPGISTMYIIILRTYIQMNIPDSLMESAKIDGAGEIRTFAQIVLPTMVPAMASVGFMLAVGYWNDWNRAFLYITSASKTPLQLLLIRIEKNIEFLLQEATMSSGLDYTELKASLPEESGRMAIMLTVLGPILIAYPFFQKYFIQGLTVGSVKG</sequence>
<evidence type="ECO:0000259" key="8">
    <source>
        <dbReference type="PROSITE" id="PS50928"/>
    </source>
</evidence>
<keyword evidence="6 7" id="KW-0472">Membrane</keyword>
<keyword evidence="10" id="KW-1185">Reference proteome</keyword>
<dbReference type="InterPro" id="IPR000515">
    <property type="entry name" value="MetI-like"/>
</dbReference>
<keyword evidence="5 7" id="KW-1133">Transmembrane helix</keyword>
<dbReference type="GO" id="GO:0055085">
    <property type="term" value="P:transmembrane transport"/>
    <property type="evidence" value="ECO:0007669"/>
    <property type="project" value="InterPro"/>
</dbReference>
<dbReference type="PANTHER" id="PTHR43744:SF9">
    <property type="entry name" value="POLYGALACTURONAN_RHAMNOGALACTURONAN TRANSPORT SYSTEM PERMEASE PROTEIN YTCP"/>
    <property type="match status" value="1"/>
</dbReference>
<dbReference type="Gene3D" id="1.10.3720.10">
    <property type="entry name" value="MetI-like"/>
    <property type="match status" value="1"/>
</dbReference>
<organism evidence="9 10">
    <name type="scientific">Bianquea renquensis</name>
    <dbReference type="NCBI Taxonomy" id="2763661"/>
    <lineage>
        <taxon>Bacteria</taxon>
        <taxon>Bacillati</taxon>
        <taxon>Bacillota</taxon>
        <taxon>Clostridia</taxon>
        <taxon>Eubacteriales</taxon>
        <taxon>Bianqueaceae</taxon>
        <taxon>Bianquea</taxon>
    </lineage>
</organism>
<feature type="domain" description="ABC transmembrane type-1" evidence="8">
    <location>
        <begin position="76"/>
        <end position="280"/>
    </location>
</feature>
<keyword evidence="3" id="KW-1003">Cell membrane</keyword>
<dbReference type="Proteomes" id="UP000657006">
    <property type="component" value="Unassembled WGS sequence"/>
</dbReference>
<dbReference type="InterPro" id="IPR035906">
    <property type="entry name" value="MetI-like_sf"/>
</dbReference>
<evidence type="ECO:0000256" key="5">
    <source>
        <dbReference type="ARBA" id="ARBA00022989"/>
    </source>
</evidence>
<gene>
    <name evidence="9" type="ORF">H8730_15615</name>
</gene>
<evidence type="ECO:0000313" key="10">
    <source>
        <dbReference type="Proteomes" id="UP000657006"/>
    </source>
</evidence>
<dbReference type="AlphaFoldDB" id="A0A926I344"/>
<feature type="transmembrane region" description="Helical" evidence="7">
    <location>
        <begin position="268"/>
        <end position="285"/>
    </location>
</feature>
<name>A0A926I344_9FIRM</name>
<dbReference type="PANTHER" id="PTHR43744">
    <property type="entry name" value="ABC TRANSPORTER PERMEASE PROTEIN MG189-RELATED-RELATED"/>
    <property type="match status" value="1"/>
</dbReference>
<feature type="transmembrane region" description="Helical" evidence="7">
    <location>
        <begin position="143"/>
        <end position="163"/>
    </location>
</feature>
<evidence type="ECO:0000256" key="4">
    <source>
        <dbReference type="ARBA" id="ARBA00022692"/>
    </source>
</evidence>
<evidence type="ECO:0000313" key="9">
    <source>
        <dbReference type="EMBL" id="MBC8544970.1"/>
    </source>
</evidence>
<protein>
    <submittedName>
        <fullName evidence="9">Carbohydrate ABC transporter permease</fullName>
    </submittedName>
</protein>
<dbReference type="PROSITE" id="PS50928">
    <property type="entry name" value="ABC_TM1"/>
    <property type="match status" value="1"/>
</dbReference>
<feature type="transmembrane region" description="Helical" evidence="7">
    <location>
        <begin position="12"/>
        <end position="39"/>
    </location>
</feature>
<dbReference type="EMBL" id="JACRSQ010000038">
    <property type="protein sequence ID" value="MBC8544970.1"/>
    <property type="molecule type" value="Genomic_DNA"/>
</dbReference>
<dbReference type="RefSeq" id="WP_249290134.1">
    <property type="nucleotide sequence ID" value="NZ_JACRSQ010000038.1"/>
</dbReference>
<accession>A0A926I344</accession>
<keyword evidence="2 7" id="KW-0813">Transport</keyword>
<feature type="transmembrane region" description="Helical" evidence="7">
    <location>
        <begin position="189"/>
        <end position="210"/>
    </location>
</feature>